<organism evidence="1 2">
    <name type="scientific">Enterococcus canis</name>
    <dbReference type="NCBI Taxonomy" id="214095"/>
    <lineage>
        <taxon>Bacteria</taxon>
        <taxon>Bacillati</taxon>
        <taxon>Bacillota</taxon>
        <taxon>Bacilli</taxon>
        <taxon>Lactobacillales</taxon>
        <taxon>Enterococcaceae</taxon>
        <taxon>Enterococcus</taxon>
    </lineage>
</organism>
<reference evidence="1 2" key="1">
    <citation type="submission" date="2014-12" db="EMBL/GenBank/DDBJ databases">
        <title>Draft genome sequences of 29 type strains of Enterococci.</title>
        <authorList>
            <person name="Zhong Z."/>
            <person name="Sun Z."/>
            <person name="Liu W."/>
            <person name="Zhang W."/>
            <person name="Zhang H."/>
        </authorList>
    </citation>
    <scope>NUCLEOTIDE SEQUENCE [LARGE SCALE GENOMIC DNA]</scope>
    <source>
        <strain evidence="1 2">DSM 17029</strain>
    </source>
</reference>
<protein>
    <submittedName>
        <fullName evidence="1">Uncharacterized protein</fullName>
    </submittedName>
</protein>
<comment type="caution">
    <text evidence="1">The sequence shown here is derived from an EMBL/GenBank/DDBJ whole genome shotgun (WGS) entry which is preliminary data.</text>
</comment>
<evidence type="ECO:0000313" key="1">
    <source>
        <dbReference type="EMBL" id="OJG17857.1"/>
    </source>
</evidence>
<dbReference type="Proteomes" id="UP000181884">
    <property type="component" value="Unassembled WGS sequence"/>
</dbReference>
<proteinExistence type="predicted"/>
<name>A0A1L8RDQ2_9ENTE</name>
<accession>A0A1L8RDQ2</accession>
<evidence type="ECO:0000313" key="2">
    <source>
        <dbReference type="Proteomes" id="UP000181884"/>
    </source>
</evidence>
<dbReference type="STRING" id="214095.RU97_GL002403"/>
<sequence>MSFKKIPYKLISDENYELLNGAGVLEEGMKMLKMETSK</sequence>
<dbReference type="EMBL" id="JXKH01000006">
    <property type="protein sequence ID" value="OJG17857.1"/>
    <property type="molecule type" value="Genomic_DNA"/>
</dbReference>
<keyword evidence="2" id="KW-1185">Reference proteome</keyword>
<gene>
    <name evidence="1" type="ORF">RU97_GL002403</name>
</gene>
<dbReference type="AlphaFoldDB" id="A0A1L8RDQ2"/>